<feature type="region of interest" description="Disordered" evidence="1">
    <location>
        <begin position="74"/>
        <end position="96"/>
    </location>
</feature>
<name>A0A0C3PML1_PISTI</name>
<evidence type="ECO:0000313" key="3">
    <source>
        <dbReference type="Proteomes" id="UP000054217"/>
    </source>
</evidence>
<keyword evidence="3" id="KW-1185">Reference proteome</keyword>
<dbReference type="Proteomes" id="UP000054217">
    <property type="component" value="Unassembled WGS sequence"/>
</dbReference>
<accession>A0A0C3PML1</accession>
<sequence length="96" mass="10691">MPLSEPLTRTPFDLLVRGIIIAQRAAMSVYSLDRSKLSIKLEAVDPACYKPRRKPRLGLLRILRGILYLKDQPFSGTSPHPAGFEPRSSGNEDSIV</sequence>
<dbReference type="EMBL" id="KN831953">
    <property type="protein sequence ID" value="KIO10061.1"/>
    <property type="molecule type" value="Genomic_DNA"/>
</dbReference>
<protein>
    <submittedName>
        <fullName evidence="2">Uncharacterized protein</fullName>
    </submittedName>
</protein>
<proteinExistence type="predicted"/>
<reference evidence="2 3" key="1">
    <citation type="submission" date="2014-04" db="EMBL/GenBank/DDBJ databases">
        <authorList>
            <consortium name="DOE Joint Genome Institute"/>
            <person name="Kuo A."/>
            <person name="Kohler A."/>
            <person name="Costa M.D."/>
            <person name="Nagy L.G."/>
            <person name="Floudas D."/>
            <person name="Copeland A."/>
            <person name="Barry K.W."/>
            <person name="Cichocki N."/>
            <person name="Veneault-Fourrey C."/>
            <person name="LaButti K."/>
            <person name="Lindquist E.A."/>
            <person name="Lipzen A."/>
            <person name="Lundell T."/>
            <person name="Morin E."/>
            <person name="Murat C."/>
            <person name="Sun H."/>
            <person name="Tunlid A."/>
            <person name="Henrissat B."/>
            <person name="Grigoriev I.V."/>
            <person name="Hibbett D.S."/>
            <person name="Martin F."/>
            <person name="Nordberg H.P."/>
            <person name="Cantor M.N."/>
            <person name="Hua S.X."/>
        </authorList>
    </citation>
    <scope>NUCLEOTIDE SEQUENCE [LARGE SCALE GENOMIC DNA]</scope>
    <source>
        <strain evidence="2 3">Marx 270</strain>
    </source>
</reference>
<dbReference type="AlphaFoldDB" id="A0A0C3PML1"/>
<organism evidence="2 3">
    <name type="scientific">Pisolithus tinctorius Marx 270</name>
    <dbReference type="NCBI Taxonomy" id="870435"/>
    <lineage>
        <taxon>Eukaryota</taxon>
        <taxon>Fungi</taxon>
        <taxon>Dikarya</taxon>
        <taxon>Basidiomycota</taxon>
        <taxon>Agaricomycotina</taxon>
        <taxon>Agaricomycetes</taxon>
        <taxon>Agaricomycetidae</taxon>
        <taxon>Boletales</taxon>
        <taxon>Sclerodermatineae</taxon>
        <taxon>Pisolithaceae</taxon>
        <taxon>Pisolithus</taxon>
    </lineage>
</organism>
<evidence type="ECO:0000313" key="2">
    <source>
        <dbReference type="EMBL" id="KIO10061.1"/>
    </source>
</evidence>
<dbReference type="HOGENOM" id="CLU_2360566_0_0_1"/>
<reference evidence="3" key="2">
    <citation type="submission" date="2015-01" db="EMBL/GenBank/DDBJ databases">
        <title>Evolutionary Origins and Diversification of the Mycorrhizal Mutualists.</title>
        <authorList>
            <consortium name="DOE Joint Genome Institute"/>
            <consortium name="Mycorrhizal Genomics Consortium"/>
            <person name="Kohler A."/>
            <person name="Kuo A."/>
            <person name="Nagy L.G."/>
            <person name="Floudas D."/>
            <person name="Copeland A."/>
            <person name="Barry K.W."/>
            <person name="Cichocki N."/>
            <person name="Veneault-Fourrey C."/>
            <person name="LaButti K."/>
            <person name="Lindquist E.A."/>
            <person name="Lipzen A."/>
            <person name="Lundell T."/>
            <person name="Morin E."/>
            <person name="Murat C."/>
            <person name="Riley R."/>
            <person name="Ohm R."/>
            <person name="Sun H."/>
            <person name="Tunlid A."/>
            <person name="Henrissat B."/>
            <person name="Grigoriev I.V."/>
            <person name="Hibbett D.S."/>
            <person name="Martin F."/>
        </authorList>
    </citation>
    <scope>NUCLEOTIDE SEQUENCE [LARGE SCALE GENOMIC DNA]</scope>
    <source>
        <strain evidence="3">Marx 270</strain>
    </source>
</reference>
<gene>
    <name evidence="2" type="ORF">M404DRAFT_996047</name>
</gene>
<evidence type="ECO:0000256" key="1">
    <source>
        <dbReference type="SAM" id="MobiDB-lite"/>
    </source>
</evidence>
<dbReference type="InParanoid" id="A0A0C3PML1"/>